<reference evidence="8 9" key="1">
    <citation type="journal article" date="2022" name="Gigascience">
        <title>A chromosome-level genome assembly and annotation of the desert horned lizard, Phrynosoma platyrhinos, provides insight into chromosomal rearrangements among reptiles.</title>
        <authorList>
            <person name="Koochekian N."/>
            <person name="Ascanio A."/>
            <person name="Farleigh K."/>
            <person name="Card D.C."/>
            <person name="Schield D.R."/>
            <person name="Castoe T.A."/>
            <person name="Jezkova T."/>
        </authorList>
    </citation>
    <scope>NUCLEOTIDE SEQUENCE [LARGE SCALE GENOMIC DNA]</scope>
    <source>
        <strain evidence="8">NK-2021</strain>
    </source>
</reference>
<organism evidence="8 9">
    <name type="scientific">Phrynosoma platyrhinos</name>
    <name type="common">Desert horned lizard</name>
    <dbReference type="NCBI Taxonomy" id="52577"/>
    <lineage>
        <taxon>Eukaryota</taxon>
        <taxon>Metazoa</taxon>
        <taxon>Chordata</taxon>
        <taxon>Craniata</taxon>
        <taxon>Vertebrata</taxon>
        <taxon>Euteleostomi</taxon>
        <taxon>Lepidosauria</taxon>
        <taxon>Squamata</taxon>
        <taxon>Bifurcata</taxon>
        <taxon>Unidentata</taxon>
        <taxon>Episquamata</taxon>
        <taxon>Toxicofera</taxon>
        <taxon>Iguania</taxon>
        <taxon>Phrynosomatidae</taxon>
        <taxon>Phrynosomatinae</taxon>
        <taxon>Phrynosoma</taxon>
    </lineage>
</organism>
<evidence type="ECO:0000256" key="5">
    <source>
        <dbReference type="ARBA" id="ARBA00022833"/>
    </source>
</evidence>
<keyword evidence="5" id="KW-0862">Zinc</keyword>
<evidence type="ECO:0000313" key="9">
    <source>
        <dbReference type="Proteomes" id="UP000826234"/>
    </source>
</evidence>
<keyword evidence="9" id="KW-1185">Reference proteome</keyword>
<gene>
    <name evidence="8" type="ORF">JD844_022951</name>
</gene>
<sequence>MHPDDPNPPVYLSQAEAHYKGSKHAKKVKALEATKNRPKAGASKDSAKANVNGSATPVMINITDKSGQ</sequence>
<evidence type="ECO:0000256" key="7">
    <source>
        <dbReference type="SAM" id="MobiDB-lite"/>
    </source>
</evidence>
<evidence type="ECO:0000256" key="3">
    <source>
        <dbReference type="ARBA" id="ARBA00022737"/>
    </source>
</evidence>
<comment type="subcellular location">
    <subcellularLocation>
        <location evidence="1">Nucleus</location>
    </subcellularLocation>
</comment>
<keyword evidence="2" id="KW-0479">Metal-binding</keyword>
<comment type="caution">
    <text evidence="8">The sequence shown here is derived from an EMBL/GenBank/DDBJ whole genome shotgun (WGS) entry which is preliminary data.</text>
</comment>
<dbReference type="InterPro" id="IPR051845">
    <property type="entry name" value="Znf385"/>
</dbReference>
<evidence type="ECO:0000256" key="1">
    <source>
        <dbReference type="ARBA" id="ARBA00004123"/>
    </source>
</evidence>
<keyword evidence="4" id="KW-0863">Zinc-finger</keyword>
<name>A0ABQ7SWC0_PHRPL</name>
<feature type="region of interest" description="Disordered" evidence="7">
    <location>
        <begin position="33"/>
        <end position="55"/>
    </location>
</feature>
<dbReference type="PANTHER" id="PTHR23067:SF8">
    <property type="entry name" value="ZINC FINGER PROTEIN 385B"/>
    <property type="match status" value="1"/>
</dbReference>
<accession>A0ABQ7SWC0</accession>
<evidence type="ECO:0000256" key="2">
    <source>
        <dbReference type="ARBA" id="ARBA00022723"/>
    </source>
</evidence>
<evidence type="ECO:0000256" key="6">
    <source>
        <dbReference type="ARBA" id="ARBA00023242"/>
    </source>
</evidence>
<proteinExistence type="predicted"/>
<evidence type="ECO:0000256" key="4">
    <source>
        <dbReference type="ARBA" id="ARBA00022771"/>
    </source>
</evidence>
<keyword evidence="3" id="KW-0677">Repeat</keyword>
<dbReference type="PANTHER" id="PTHR23067">
    <property type="entry name" value="DOUBLE-STRANDED RNA-BINDING ZINC FINGER PROTEIN"/>
    <property type="match status" value="1"/>
</dbReference>
<protein>
    <submittedName>
        <fullName evidence="8">Uncharacterized protein</fullName>
    </submittedName>
</protein>
<evidence type="ECO:0000313" key="8">
    <source>
        <dbReference type="EMBL" id="KAH0621553.1"/>
    </source>
</evidence>
<dbReference type="Proteomes" id="UP000826234">
    <property type="component" value="Unassembled WGS sequence"/>
</dbReference>
<dbReference type="Gene3D" id="3.30.160.60">
    <property type="entry name" value="Classic Zinc Finger"/>
    <property type="match status" value="1"/>
</dbReference>
<keyword evidence="6" id="KW-0539">Nucleus</keyword>
<dbReference type="EMBL" id="JAIPUX010003289">
    <property type="protein sequence ID" value="KAH0621553.1"/>
    <property type="molecule type" value="Genomic_DNA"/>
</dbReference>